<dbReference type="AlphaFoldDB" id="A0AAD6S4C1"/>
<keyword evidence="2" id="KW-1185">Reference proteome</keyword>
<name>A0AAD6S4C1_9AGAR</name>
<sequence>MAAAVSLSPRVPEGTDITLQDFLAEVRRNADTAGIENGSKMVSSVKDRLLKLSGLLDVVSPAYSIQITQAGRAAFQRISNDVGENHGDQKAQILAVFPVIKRALHSMNMAAITRRLSPPPSSSPPVALSLSAAPTANYEPIAYEGDAQRYQEQIFARIEAWQRRSDLAAGRTQQRMEDFLDRLLQE</sequence>
<comment type="caution">
    <text evidence="1">The sequence shown here is derived from an EMBL/GenBank/DDBJ whole genome shotgun (WGS) entry which is preliminary data.</text>
</comment>
<dbReference type="EMBL" id="JARJCM010000245">
    <property type="protein sequence ID" value="KAJ7020971.1"/>
    <property type="molecule type" value="Genomic_DNA"/>
</dbReference>
<proteinExistence type="predicted"/>
<organism evidence="1 2">
    <name type="scientific">Mycena alexandri</name>
    <dbReference type="NCBI Taxonomy" id="1745969"/>
    <lineage>
        <taxon>Eukaryota</taxon>
        <taxon>Fungi</taxon>
        <taxon>Dikarya</taxon>
        <taxon>Basidiomycota</taxon>
        <taxon>Agaricomycotina</taxon>
        <taxon>Agaricomycetes</taxon>
        <taxon>Agaricomycetidae</taxon>
        <taxon>Agaricales</taxon>
        <taxon>Marasmiineae</taxon>
        <taxon>Mycenaceae</taxon>
        <taxon>Mycena</taxon>
    </lineage>
</organism>
<protein>
    <submittedName>
        <fullName evidence="1">Uncharacterized protein</fullName>
    </submittedName>
</protein>
<gene>
    <name evidence="1" type="ORF">C8F04DRAFT_1195961</name>
</gene>
<reference evidence="1" key="1">
    <citation type="submission" date="2023-03" db="EMBL/GenBank/DDBJ databases">
        <title>Massive genome expansion in bonnet fungi (Mycena s.s.) driven by repeated elements and novel gene families across ecological guilds.</title>
        <authorList>
            <consortium name="Lawrence Berkeley National Laboratory"/>
            <person name="Harder C.B."/>
            <person name="Miyauchi S."/>
            <person name="Viragh M."/>
            <person name="Kuo A."/>
            <person name="Thoen E."/>
            <person name="Andreopoulos B."/>
            <person name="Lu D."/>
            <person name="Skrede I."/>
            <person name="Drula E."/>
            <person name="Henrissat B."/>
            <person name="Morin E."/>
            <person name="Kohler A."/>
            <person name="Barry K."/>
            <person name="LaButti K."/>
            <person name="Morin E."/>
            <person name="Salamov A."/>
            <person name="Lipzen A."/>
            <person name="Mereny Z."/>
            <person name="Hegedus B."/>
            <person name="Baldrian P."/>
            <person name="Stursova M."/>
            <person name="Weitz H."/>
            <person name="Taylor A."/>
            <person name="Grigoriev I.V."/>
            <person name="Nagy L.G."/>
            <person name="Martin F."/>
            <person name="Kauserud H."/>
        </authorList>
    </citation>
    <scope>NUCLEOTIDE SEQUENCE</scope>
    <source>
        <strain evidence="1">CBHHK200</strain>
    </source>
</reference>
<evidence type="ECO:0000313" key="2">
    <source>
        <dbReference type="Proteomes" id="UP001218188"/>
    </source>
</evidence>
<accession>A0AAD6S4C1</accession>
<evidence type="ECO:0000313" key="1">
    <source>
        <dbReference type="EMBL" id="KAJ7020971.1"/>
    </source>
</evidence>
<dbReference type="Proteomes" id="UP001218188">
    <property type="component" value="Unassembled WGS sequence"/>
</dbReference>